<proteinExistence type="inferred from homology"/>
<dbReference type="InterPro" id="IPR012951">
    <property type="entry name" value="BBE"/>
</dbReference>
<dbReference type="EMBL" id="QJNU01000206">
    <property type="protein sequence ID" value="RYP04524.1"/>
    <property type="molecule type" value="Genomic_DNA"/>
</dbReference>
<comment type="similarity">
    <text evidence="2">Belongs to the oxygen-dependent FAD-linked oxidoreductase family.</text>
</comment>
<dbReference type="InterPro" id="IPR050416">
    <property type="entry name" value="FAD-linked_Oxidoreductase"/>
</dbReference>
<comment type="cofactor">
    <cofactor evidence="1">
        <name>FAD</name>
        <dbReference type="ChEBI" id="CHEBI:57692"/>
    </cofactor>
</comment>
<evidence type="ECO:0000256" key="5">
    <source>
        <dbReference type="ARBA" id="ARBA00023002"/>
    </source>
</evidence>
<dbReference type="GO" id="GO:0071949">
    <property type="term" value="F:FAD binding"/>
    <property type="evidence" value="ECO:0007669"/>
    <property type="project" value="InterPro"/>
</dbReference>
<dbReference type="Gene3D" id="3.40.462.20">
    <property type="match status" value="1"/>
</dbReference>
<dbReference type="PROSITE" id="PS51387">
    <property type="entry name" value="FAD_PCMH"/>
    <property type="match status" value="1"/>
</dbReference>
<dbReference type="GO" id="GO:0016491">
    <property type="term" value="F:oxidoreductase activity"/>
    <property type="evidence" value="ECO:0007669"/>
    <property type="project" value="UniProtKB-KW"/>
</dbReference>
<accession>A0A4Q4TFJ0</accession>
<dbReference type="Proteomes" id="UP000293360">
    <property type="component" value="Unassembled WGS sequence"/>
</dbReference>
<name>A0A4Q4TFJ0_9PEZI</name>
<evidence type="ECO:0000259" key="7">
    <source>
        <dbReference type="PROSITE" id="PS51387"/>
    </source>
</evidence>
<protein>
    <recommendedName>
        <fullName evidence="7">FAD-binding PCMH-type domain-containing protein</fullName>
    </recommendedName>
</protein>
<keyword evidence="4" id="KW-0274">FAD</keyword>
<comment type="caution">
    <text evidence="8">The sequence shown here is derived from an EMBL/GenBank/DDBJ whole genome shotgun (WGS) entry which is preliminary data.</text>
</comment>
<dbReference type="Pfam" id="PF01565">
    <property type="entry name" value="FAD_binding_4"/>
    <property type="match status" value="1"/>
</dbReference>
<dbReference type="AlphaFoldDB" id="A0A4Q4TFJ0"/>
<dbReference type="Gene3D" id="3.30.465.10">
    <property type="match status" value="1"/>
</dbReference>
<dbReference type="OrthoDB" id="415825at2759"/>
<dbReference type="InterPro" id="IPR016169">
    <property type="entry name" value="FAD-bd_PCMH_sub2"/>
</dbReference>
<feature type="signal peptide" evidence="6">
    <location>
        <begin position="1"/>
        <end position="19"/>
    </location>
</feature>
<dbReference type="Pfam" id="PF08031">
    <property type="entry name" value="BBE"/>
    <property type="match status" value="1"/>
</dbReference>
<evidence type="ECO:0000256" key="4">
    <source>
        <dbReference type="ARBA" id="ARBA00022827"/>
    </source>
</evidence>
<evidence type="ECO:0000256" key="3">
    <source>
        <dbReference type="ARBA" id="ARBA00022630"/>
    </source>
</evidence>
<dbReference type="SUPFAM" id="SSF56176">
    <property type="entry name" value="FAD-binding/transporter-associated domain-like"/>
    <property type="match status" value="1"/>
</dbReference>
<dbReference type="PANTHER" id="PTHR42973:SF39">
    <property type="entry name" value="FAD-BINDING PCMH-TYPE DOMAIN-CONTAINING PROTEIN"/>
    <property type="match status" value="1"/>
</dbReference>
<reference evidence="8 9" key="1">
    <citation type="submission" date="2018-06" db="EMBL/GenBank/DDBJ databases">
        <title>Complete Genomes of Monosporascus.</title>
        <authorList>
            <person name="Robinson A.J."/>
            <person name="Natvig D.O."/>
        </authorList>
    </citation>
    <scope>NUCLEOTIDE SEQUENCE [LARGE SCALE GENOMIC DNA]</scope>
    <source>
        <strain evidence="8 9">CBS 110550</strain>
    </source>
</reference>
<organism evidence="8 9">
    <name type="scientific">Monosporascus ibericus</name>
    <dbReference type="NCBI Taxonomy" id="155417"/>
    <lineage>
        <taxon>Eukaryota</taxon>
        <taxon>Fungi</taxon>
        <taxon>Dikarya</taxon>
        <taxon>Ascomycota</taxon>
        <taxon>Pezizomycotina</taxon>
        <taxon>Sordariomycetes</taxon>
        <taxon>Xylariomycetidae</taxon>
        <taxon>Xylariales</taxon>
        <taxon>Xylariales incertae sedis</taxon>
        <taxon>Monosporascus</taxon>
    </lineage>
</organism>
<dbReference type="InterPro" id="IPR006094">
    <property type="entry name" value="Oxid_FAD_bind_N"/>
</dbReference>
<feature type="domain" description="FAD-binding PCMH-type" evidence="7">
    <location>
        <begin position="70"/>
        <end position="241"/>
    </location>
</feature>
<gene>
    <name evidence="8" type="ORF">DL764_004386</name>
</gene>
<keyword evidence="6" id="KW-0732">Signal</keyword>
<keyword evidence="9" id="KW-1185">Reference proteome</keyword>
<keyword evidence="3" id="KW-0285">Flavoprotein</keyword>
<evidence type="ECO:0000256" key="1">
    <source>
        <dbReference type="ARBA" id="ARBA00001974"/>
    </source>
</evidence>
<dbReference type="STRING" id="155417.A0A4Q4TFJ0"/>
<evidence type="ECO:0000313" key="8">
    <source>
        <dbReference type="EMBL" id="RYP04524.1"/>
    </source>
</evidence>
<evidence type="ECO:0000256" key="6">
    <source>
        <dbReference type="SAM" id="SignalP"/>
    </source>
</evidence>
<feature type="chain" id="PRO_5020200630" description="FAD-binding PCMH-type domain-containing protein" evidence="6">
    <location>
        <begin position="20"/>
        <end position="512"/>
    </location>
</feature>
<sequence>MLPNTILNVLAVFASTALASPTWRTSSGEALVEHLKRQTSQLDFPISPDASIVYPDSSEWENATARWSSWSAPRYSIAFIPAEARDVSIAVQYMSSHNISFLAMGGGHGNTITLGRVEDAVLINMARFNDITMNCDHTITVGGGAQFGPVYEVAYRAGRELPLGSCACVGVGGATLGGGHSRLQGVYGMIADGIVSMRVVLWDGSIVEVSATKHPDLFWAMRGAGHNFGIVLDYTFRTYPQQNNGLTYNADMTFTGDSIEGIFTAINELIPDQDPALAVDVFLLTNRTSGEPITYLNLVYHGPREEGDRLTARFATNLNSTGYPIERLWLNVTMSPWDQIIHVAAGGMIDHACTEGPHYNVYTASMRQFDIPQQRELYESYVEFVAANPLAIGSLILYEIFGQRAVAEQPAELTAIGNRASKNILTILQTTYTDESIAPVADEWVRGWRDELVDPQHSGYDIQPAYVNYAHGDEPLESMYGYEPWRLERLRSLKQRYDPHGFFNHYNSFLQE</sequence>
<evidence type="ECO:0000256" key="2">
    <source>
        <dbReference type="ARBA" id="ARBA00005466"/>
    </source>
</evidence>
<dbReference type="InterPro" id="IPR036318">
    <property type="entry name" value="FAD-bd_PCMH-like_sf"/>
</dbReference>
<keyword evidence="5" id="KW-0560">Oxidoreductase</keyword>
<dbReference type="PANTHER" id="PTHR42973">
    <property type="entry name" value="BINDING OXIDOREDUCTASE, PUTATIVE (AFU_ORTHOLOGUE AFUA_1G17690)-RELATED"/>
    <property type="match status" value="1"/>
</dbReference>
<evidence type="ECO:0000313" key="9">
    <source>
        <dbReference type="Proteomes" id="UP000293360"/>
    </source>
</evidence>
<dbReference type="InterPro" id="IPR016166">
    <property type="entry name" value="FAD-bd_PCMH"/>
</dbReference>